<protein>
    <submittedName>
        <fullName evidence="1">Uncharacterized protein</fullName>
    </submittedName>
</protein>
<name>A0A067T4E9_GALM3</name>
<dbReference type="STRING" id="685588.A0A067T4E9"/>
<evidence type="ECO:0000313" key="1">
    <source>
        <dbReference type="EMBL" id="KDR73893.1"/>
    </source>
</evidence>
<sequence>MVHASRLKQAKYFEEENAKKVIRENFKPGSLVMIRNTPVEYSLDKKTKPRFNGPYVVIRKTKGGSYICAEMDGTVSLKRFAAFRLRHYFTRQHIDIPEHILSLSQDEINRMAYETVPEDGELEI</sequence>
<dbReference type="EMBL" id="KL142384">
    <property type="protein sequence ID" value="KDR73893.1"/>
    <property type="molecule type" value="Genomic_DNA"/>
</dbReference>
<organism evidence="1 2">
    <name type="scientific">Galerina marginata (strain CBS 339.88)</name>
    <dbReference type="NCBI Taxonomy" id="685588"/>
    <lineage>
        <taxon>Eukaryota</taxon>
        <taxon>Fungi</taxon>
        <taxon>Dikarya</taxon>
        <taxon>Basidiomycota</taxon>
        <taxon>Agaricomycotina</taxon>
        <taxon>Agaricomycetes</taxon>
        <taxon>Agaricomycetidae</taxon>
        <taxon>Agaricales</taxon>
        <taxon>Agaricineae</taxon>
        <taxon>Strophariaceae</taxon>
        <taxon>Galerina</taxon>
    </lineage>
</organism>
<proteinExistence type="predicted"/>
<dbReference type="HOGENOM" id="CLU_000384_22_7_1"/>
<gene>
    <name evidence="1" type="ORF">GALMADRAFT_71644</name>
</gene>
<dbReference type="OrthoDB" id="8023605at2759"/>
<evidence type="ECO:0000313" key="2">
    <source>
        <dbReference type="Proteomes" id="UP000027222"/>
    </source>
</evidence>
<keyword evidence="2" id="KW-1185">Reference proteome</keyword>
<dbReference type="AlphaFoldDB" id="A0A067T4E9"/>
<accession>A0A067T4E9</accession>
<reference evidence="2" key="1">
    <citation type="journal article" date="2014" name="Proc. Natl. Acad. Sci. U.S.A.">
        <title>Extensive sampling of basidiomycete genomes demonstrates inadequacy of the white-rot/brown-rot paradigm for wood decay fungi.</title>
        <authorList>
            <person name="Riley R."/>
            <person name="Salamov A.A."/>
            <person name="Brown D.W."/>
            <person name="Nagy L.G."/>
            <person name="Floudas D."/>
            <person name="Held B.W."/>
            <person name="Levasseur A."/>
            <person name="Lombard V."/>
            <person name="Morin E."/>
            <person name="Otillar R."/>
            <person name="Lindquist E.A."/>
            <person name="Sun H."/>
            <person name="LaButti K.M."/>
            <person name="Schmutz J."/>
            <person name="Jabbour D."/>
            <person name="Luo H."/>
            <person name="Baker S.E."/>
            <person name="Pisabarro A.G."/>
            <person name="Walton J.D."/>
            <person name="Blanchette R.A."/>
            <person name="Henrissat B."/>
            <person name="Martin F."/>
            <person name="Cullen D."/>
            <person name="Hibbett D.S."/>
            <person name="Grigoriev I.V."/>
        </authorList>
    </citation>
    <scope>NUCLEOTIDE SEQUENCE [LARGE SCALE GENOMIC DNA]</scope>
    <source>
        <strain evidence="2">CBS 339.88</strain>
    </source>
</reference>
<dbReference type="Proteomes" id="UP000027222">
    <property type="component" value="Unassembled WGS sequence"/>
</dbReference>